<dbReference type="EMBL" id="BMNY01000001">
    <property type="protein sequence ID" value="GGM72787.1"/>
    <property type="molecule type" value="Genomic_DNA"/>
</dbReference>
<comment type="caution">
    <text evidence="1">The sequence shown here is derived from an EMBL/GenBank/DDBJ whole genome shotgun (WGS) entry which is preliminary data.</text>
</comment>
<accession>A0AA37BRX8</accession>
<keyword evidence="2" id="KW-1185">Reference proteome</keyword>
<organism evidence="1 2">
    <name type="scientific">Thermogymnomonas acidicola</name>
    <dbReference type="NCBI Taxonomy" id="399579"/>
    <lineage>
        <taxon>Archaea</taxon>
        <taxon>Methanobacteriati</taxon>
        <taxon>Thermoplasmatota</taxon>
        <taxon>Thermoplasmata</taxon>
        <taxon>Thermoplasmatales</taxon>
        <taxon>Thermogymnomonas</taxon>
    </lineage>
</organism>
<gene>
    <name evidence="1" type="ORF">GCM10007108_08630</name>
</gene>
<evidence type="ECO:0000313" key="1">
    <source>
        <dbReference type="EMBL" id="GGM72787.1"/>
    </source>
</evidence>
<dbReference type="AlphaFoldDB" id="A0AA37BRX8"/>
<reference evidence="1" key="2">
    <citation type="submission" date="2022-09" db="EMBL/GenBank/DDBJ databases">
        <authorList>
            <person name="Sun Q."/>
            <person name="Ohkuma M."/>
        </authorList>
    </citation>
    <scope>NUCLEOTIDE SEQUENCE</scope>
    <source>
        <strain evidence="1">JCM 13583</strain>
    </source>
</reference>
<protein>
    <submittedName>
        <fullName evidence="1">Uncharacterized protein</fullName>
    </submittedName>
</protein>
<reference evidence="1" key="1">
    <citation type="journal article" date="2014" name="Int. J. Syst. Evol. Microbiol.">
        <title>Complete genome sequence of Corynebacterium casei LMG S-19264T (=DSM 44701T), isolated from a smear-ripened cheese.</title>
        <authorList>
            <consortium name="US DOE Joint Genome Institute (JGI-PGF)"/>
            <person name="Walter F."/>
            <person name="Albersmeier A."/>
            <person name="Kalinowski J."/>
            <person name="Ruckert C."/>
        </authorList>
    </citation>
    <scope>NUCLEOTIDE SEQUENCE</scope>
    <source>
        <strain evidence="1">JCM 13583</strain>
    </source>
</reference>
<name>A0AA37BRX8_9ARCH</name>
<dbReference type="Proteomes" id="UP000632195">
    <property type="component" value="Unassembled WGS sequence"/>
</dbReference>
<sequence>MKPNDINDEFARYLFEHYDNQFSDIGKYTSFDPYLISEFLKYLSYAGGGIATIDGVKRFIDFLKNRTYEKREEQDIKDKLGKKGDGRIEILKLEPGNIILMSGIGSERPVIEACDTKPLFIIQRGYILILSGITIHINYDQHELVKEYKAPAFLYDGTVDIERTSSCDETPGLFRVMESIYITKSNEMKRGR</sequence>
<evidence type="ECO:0000313" key="2">
    <source>
        <dbReference type="Proteomes" id="UP000632195"/>
    </source>
</evidence>
<proteinExistence type="predicted"/>